<name>A0A4R0MVC4_9SPHI</name>
<dbReference type="RefSeq" id="WP_131610856.1">
    <property type="nucleotide sequence ID" value="NZ_SJSM01000015.1"/>
</dbReference>
<reference evidence="1 2" key="1">
    <citation type="submission" date="2019-02" db="EMBL/GenBank/DDBJ databases">
        <title>Pedobacter sp. RP-3-8 sp. nov., isolated from Arctic soil.</title>
        <authorList>
            <person name="Dahal R.H."/>
        </authorList>
    </citation>
    <scope>NUCLEOTIDE SEQUENCE [LARGE SCALE GENOMIC DNA]</scope>
    <source>
        <strain evidence="1 2">RP-3-8</strain>
    </source>
</reference>
<comment type="caution">
    <text evidence="1">The sequence shown here is derived from an EMBL/GenBank/DDBJ whole genome shotgun (WGS) entry which is preliminary data.</text>
</comment>
<gene>
    <name evidence="1" type="ORF">EZ444_19660</name>
</gene>
<proteinExistence type="predicted"/>
<keyword evidence="2" id="KW-1185">Reference proteome</keyword>
<dbReference type="Proteomes" id="UP000291117">
    <property type="component" value="Unassembled WGS sequence"/>
</dbReference>
<accession>A0A4R0MVC4</accession>
<sequence length="60" mass="7245">MIRKEIQDELKENKTTVFWDTILKEKIKPEDSNSVENYIEKTIIKEAPENREIKKEDRPI</sequence>
<protein>
    <submittedName>
        <fullName evidence="1">Uncharacterized protein</fullName>
    </submittedName>
</protein>
<organism evidence="1 2">
    <name type="scientific">Pedobacter hiemivivus</name>
    <dbReference type="NCBI Taxonomy" id="2530454"/>
    <lineage>
        <taxon>Bacteria</taxon>
        <taxon>Pseudomonadati</taxon>
        <taxon>Bacteroidota</taxon>
        <taxon>Sphingobacteriia</taxon>
        <taxon>Sphingobacteriales</taxon>
        <taxon>Sphingobacteriaceae</taxon>
        <taxon>Pedobacter</taxon>
    </lineage>
</organism>
<dbReference type="EMBL" id="SJSM01000015">
    <property type="protein sequence ID" value="TCC91119.1"/>
    <property type="molecule type" value="Genomic_DNA"/>
</dbReference>
<evidence type="ECO:0000313" key="1">
    <source>
        <dbReference type="EMBL" id="TCC91119.1"/>
    </source>
</evidence>
<dbReference type="OrthoDB" id="9877041at2"/>
<evidence type="ECO:0000313" key="2">
    <source>
        <dbReference type="Proteomes" id="UP000291117"/>
    </source>
</evidence>
<dbReference type="AlphaFoldDB" id="A0A4R0MVC4"/>